<keyword evidence="2" id="KW-1185">Reference proteome</keyword>
<dbReference type="EMBL" id="CP011036">
    <property type="protein sequence ID" value="ASM53788.1"/>
    <property type="molecule type" value="Genomic_DNA"/>
</dbReference>
<sequence>MKKHVVLTLGANDINFEVTTETYNGYLNDIMPNNKVAPAHNFVMRSVVDEDKEKLRKVLDDSPGAAMQICGLLQQEFAPAIEISVKK</sequence>
<dbReference type="Pfam" id="PF10963">
    <property type="entry name" value="Phage_TAC_10"/>
    <property type="match status" value="1"/>
</dbReference>
<organism evidence="1 2">
    <name type="scientific">Pseudoalteromonas nigrifaciens</name>
    <dbReference type="NCBI Taxonomy" id="28109"/>
    <lineage>
        <taxon>Bacteria</taxon>
        <taxon>Pseudomonadati</taxon>
        <taxon>Pseudomonadota</taxon>
        <taxon>Gammaproteobacteria</taxon>
        <taxon>Alteromonadales</taxon>
        <taxon>Pseudoalteromonadaceae</taxon>
        <taxon>Pseudoalteromonas</taxon>
    </lineage>
</organism>
<accession>A0AAC9UHI4</accession>
<dbReference type="Proteomes" id="UP000198329">
    <property type="component" value="Chromosome I"/>
</dbReference>
<dbReference type="Gene3D" id="3.30.2220.10">
    <property type="entry name" value="rbstp2171"/>
    <property type="match status" value="1"/>
</dbReference>
<dbReference type="KEGG" id="png:PNIG_a1663"/>
<dbReference type="AlphaFoldDB" id="A0AAC9UHI4"/>
<gene>
    <name evidence="1" type="ORF">PNIG_a1663</name>
</gene>
<dbReference type="RefSeq" id="WP_089368147.1">
    <property type="nucleotide sequence ID" value="NZ_BJXZ01000002.1"/>
</dbReference>
<proteinExistence type="predicted"/>
<evidence type="ECO:0000313" key="1">
    <source>
        <dbReference type="EMBL" id="ASM53788.1"/>
    </source>
</evidence>
<dbReference type="InterPro" id="IPR024406">
    <property type="entry name" value="TAC-10"/>
</dbReference>
<evidence type="ECO:0000313" key="2">
    <source>
        <dbReference type="Proteomes" id="UP000198329"/>
    </source>
</evidence>
<name>A0AAC9UHI4_9GAMM</name>
<protein>
    <recommendedName>
        <fullName evidence="3">Phage protein</fullName>
    </recommendedName>
</protein>
<dbReference type="GeneID" id="300941451"/>
<reference evidence="1 2" key="1">
    <citation type="submission" date="2015-03" db="EMBL/GenBank/DDBJ databases">
        <authorList>
            <person name="Xie B.-B."/>
            <person name="Rong J.-C."/>
            <person name="Qin Q.-L."/>
            <person name="Zhang Y.-Z."/>
        </authorList>
    </citation>
    <scope>NUCLEOTIDE SEQUENCE [LARGE SCALE GENOMIC DNA]</scope>
    <source>
        <strain evidence="1 2">KMM 661</strain>
    </source>
</reference>
<evidence type="ECO:0008006" key="3">
    <source>
        <dbReference type="Google" id="ProtNLM"/>
    </source>
</evidence>